<evidence type="ECO:0000313" key="4">
    <source>
        <dbReference type="EMBL" id="CAB4192214.1"/>
    </source>
</evidence>
<protein>
    <submittedName>
        <fullName evidence="3">DNA primase/polymerase, bifunctional, N-terminal</fullName>
    </submittedName>
</protein>
<dbReference type="Pfam" id="PF09250">
    <property type="entry name" value="Prim-Pol"/>
    <property type="match status" value="1"/>
</dbReference>
<proteinExistence type="predicted"/>
<evidence type="ECO:0000259" key="1">
    <source>
        <dbReference type="SMART" id="SM00943"/>
    </source>
</evidence>
<dbReference type="EMBL" id="LR796292">
    <property type="protein sequence ID" value="CAB4134832.1"/>
    <property type="molecule type" value="Genomic_DNA"/>
</dbReference>
<dbReference type="SUPFAM" id="SSF56747">
    <property type="entry name" value="Prim-pol domain"/>
    <property type="match status" value="1"/>
</dbReference>
<reference evidence="3" key="1">
    <citation type="submission" date="2020-05" db="EMBL/GenBank/DDBJ databases">
        <authorList>
            <person name="Chiriac C."/>
            <person name="Salcher M."/>
            <person name="Ghai R."/>
            <person name="Kavagutti S V."/>
        </authorList>
    </citation>
    <scope>NUCLEOTIDE SEQUENCE</scope>
</reference>
<evidence type="ECO:0000313" key="2">
    <source>
        <dbReference type="EMBL" id="CAB4134832.1"/>
    </source>
</evidence>
<dbReference type="SMART" id="SM00943">
    <property type="entry name" value="Prim-Pol"/>
    <property type="match status" value="1"/>
</dbReference>
<feature type="domain" description="DNA primase/polymerase bifunctional N-terminal" evidence="1">
    <location>
        <begin position="9"/>
        <end position="167"/>
    </location>
</feature>
<organism evidence="3">
    <name type="scientific">uncultured Caudovirales phage</name>
    <dbReference type="NCBI Taxonomy" id="2100421"/>
    <lineage>
        <taxon>Viruses</taxon>
        <taxon>Duplodnaviria</taxon>
        <taxon>Heunggongvirae</taxon>
        <taxon>Uroviricota</taxon>
        <taxon>Caudoviricetes</taxon>
        <taxon>Peduoviridae</taxon>
        <taxon>Maltschvirus</taxon>
        <taxon>Maltschvirus maltsch</taxon>
    </lineage>
</organism>
<dbReference type="InterPro" id="IPR015330">
    <property type="entry name" value="DNA_primase/pol_bifunc_N"/>
</dbReference>
<dbReference type="EMBL" id="LR796918">
    <property type="protein sequence ID" value="CAB4174171.1"/>
    <property type="molecule type" value="Genomic_DNA"/>
</dbReference>
<name>A0A6J5PXQ9_9CAUD</name>
<dbReference type="EMBL" id="LR797182">
    <property type="protein sequence ID" value="CAB4192214.1"/>
    <property type="molecule type" value="Genomic_DNA"/>
</dbReference>
<sequence>MEDSPFDSFSEYWNRGWRGLFPLPYGKKSPPPGGRTGRDGINATYADLYTESQDLGRFNLGLRLPSNVIGIDIDAYAGKGGAETLKDLTDLYGQLPPTWRCSSRGDGISGIYLYTIPAGVETHDGWQDIDIIQWHHRYIVAPPSVHPSGAIYTWYGLDGEPSDIPTLWDL</sequence>
<gene>
    <name evidence="4" type="ORF">UFOVP1231_13</name>
    <name evidence="2" type="ORF">UFOVP283_22</name>
    <name evidence="3" type="ORF">UFOVP957_26</name>
</gene>
<evidence type="ECO:0000313" key="3">
    <source>
        <dbReference type="EMBL" id="CAB4174171.1"/>
    </source>
</evidence>
<accession>A0A6J5PXQ9</accession>